<feature type="transmembrane region" description="Helical" evidence="1">
    <location>
        <begin position="28"/>
        <end position="50"/>
    </location>
</feature>
<protein>
    <submittedName>
        <fullName evidence="2">DUF929 family protein</fullName>
    </submittedName>
</protein>
<evidence type="ECO:0000313" key="2">
    <source>
        <dbReference type="EMBL" id="MBK7272043.1"/>
    </source>
</evidence>
<dbReference type="Pfam" id="PF06053">
    <property type="entry name" value="DUF929"/>
    <property type="match status" value="1"/>
</dbReference>
<organism evidence="2 3">
    <name type="scientific">Candidatus Phosphoribacter hodrii</name>
    <dbReference type="NCBI Taxonomy" id="2953743"/>
    <lineage>
        <taxon>Bacteria</taxon>
        <taxon>Bacillati</taxon>
        <taxon>Actinomycetota</taxon>
        <taxon>Actinomycetes</taxon>
        <taxon>Micrococcales</taxon>
        <taxon>Dermatophilaceae</taxon>
        <taxon>Candidatus Phosphoribacter</taxon>
    </lineage>
</organism>
<evidence type="ECO:0000256" key="1">
    <source>
        <dbReference type="SAM" id="Phobius"/>
    </source>
</evidence>
<accession>A0A935ISL2</accession>
<keyword evidence="1" id="KW-0812">Transmembrane</keyword>
<dbReference type="AlphaFoldDB" id="A0A935ISL2"/>
<evidence type="ECO:0000313" key="3">
    <source>
        <dbReference type="Proteomes" id="UP000726105"/>
    </source>
</evidence>
<keyword evidence="1" id="KW-0472">Membrane</keyword>
<dbReference type="EMBL" id="JADJIB010000001">
    <property type="protein sequence ID" value="MBK7272043.1"/>
    <property type="molecule type" value="Genomic_DNA"/>
</dbReference>
<gene>
    <name evidence="2" type="ORF">IPI13_02405</name>
</gene>
<reference evidence="2 3" key="1">
    <citation type="submission" date="2020-10" db="EMBL/GenBank/DDBJ databases">
        <title>Connecting structure to function with the recovery of over 1000 high-quality activated sludge metagenome-assembled genomes encoding full-length rRNA genes using long-read sequencing.</title>
        <authorList>
            <person name="Singleton C.M."/>
            <person name="Petriglieri F."/>
            <person name="Kristensen J.M."/>
            <person name="Kirkegaard R.H."/>
            <person name="Michaelsen T.Y."/>
            <person name="Andersen M.H."/>
            <person name="Karst S.M."/>
            <person name="Dueholm M.S."/>
            <person name="Nielsen P.H."/>
            <person name="Albertsen M."/>
        </authorList>
    </citation>
    <scope>NUCLEOTIDE SEQUENCE [LARGE SCALE GENOMIC DNA]</scope>
    <source>
        <strain evidence="2">Ega_18-Q3-R5-49_MAXAC.001</strain>
    </source>
</reference>
<sequence length="295" mass="30499">MGKSARAQNARLVELRAQQAKAERRSKLMIAGATVGVVAIVVIALVIAALQGGTDVTGQSSTALDQATFAKVTSVPAASLDTVGAGASDNPPKTIDAPALTKDGKPRVLYVGAEYCPYCATERWPLVVALSRFGTWNNLSASFSAPAPEVNPNTATVSFHGATYSSQYVSFTGYETSTNKQTNGQWGKLDTLEGEDLALFQKFNAPPYVQSSGAIPWINFGGTSIQAGASYNSAVILNKTQAEIATALADPTTDIAKGVNGAANVLTAQICKSTNQQPTAVCTAPGVVAAAAKLQ</sequence>
<comment type="caution">
    <text evidence="2">The sequence shown here is derived from an EMBL/GenBank/DDBJ whole genome shotgun (WGS) entry which is preliminary data.</text>
</comment>
<proteinExistence type="predicted"/>
<keyword evidence="1" id="KW-1133">Transmembrane helix</keyword>
<dbReference type="InterPro" id="IPR009272">
    <property type="entry name" value="DUF929"/>
</dbReference>
<dbReference type="Proteomes" id="UP000726105">
    <property type="component" value="Unassembled WGS sequence"/>
</dbReference>
<name>A0A935ISL2_9MICO</name>